<accession>A0A5J5IR84</accession>
<sequence length="64" mass="7195">MPRRPRARHSECMPVLAIILIIIGLVLLFTGALVEALRFLLFIGIAIVIIAVIAWLMRSIRNKT</sequence>
<feature type="transmembrane region" description="Helical" evidence="1">
    <location>
        <begin position="12"/>
        <end position="33"/>
    </location>
</feature>
<dbReference type="EMBL" id="VYRZ01000002">
    <property type="protein sequence ID" value="KAA9086965.1"/>
    <property type="molecule type" value="Genomic_DNA"/>
</dbReference>
<proteinExistence type="predicted"/>
<feature type="transmembrane region" description="Helical" evidence="1">
    <location>
        <begin position="39"/>
        <end position="57"/>
    </location>
</feature>
<gene>
    <name evidence="2" type="ORF">F6B42_08265</name>
</gene>
<protein>
    <submittedName>
        <fullName evidence="2">Uncharacterized protein</fullName>
    </submittedName>
</protein>
<keyword evidence="1" id="KW-0812">Transmembrane</keyword>
<keyword evidence="1" id="KW-1133">Transmembrane helix</keyword>
<evidence type="ECO:0000313" key="3">
    <source>
        <dbReference type="Proteomes" id="UP000327039"/>
    </source>
</evidence>
<evidence type="ECO:0000313" key="2">
    <source>
        <dbReference type="EMBL" id="KAA9086965.1"/>
    </source>
</evidence>
<name>A0A5J5IR84_9MICO</name>
<reference evidence="3" key="1">
    <citation type="submission" date="2019-09" db="EMBL/GenBank/DDBJ databases">
        <title>Mumia zhuanghuii sp. nov. isolated from the intestinal contents of plateau pika (Ochotona curzoniae) in the Qinghai-Tibet plateau of China.</title>
        <authorList>
            <person name="Tian Z."/>
        </authorList>
    </citation>
    <scope>NUCLEOTIDE SEQUENCE [LARGE SCALE GENOMIC DNA]</scope>
    <source>
        <strain evidence="3">DSM 25564</strain>
    </source>
</reference>
<keyword evidence="1" id="KW-0472">Membrane</keyword>
<evidence type="ECO:0000256" key="1">
    <source>
        <dbReference type="SAM" id="Phobius"/>
    </source>
</evidence>
<dbReference type="AlphaFoldDB" id="A0A5J5IR84"/>
<organism evidence="2 3">
    <name type="scientific">Microbacterium radiodurans</name>
    <dbReference type="NCBI Taxonomy" id="661398"/>
    <lineage>
        <taxon>Bacteria</taxon>
        <taxon>Bacillati</taxon>
        <taxon>Actinomycetota</taxon>
        <taxon>Actinomycetes</taxon>
        <taxon>Micrococcales</taxon>
        <taxon>Microbacteriaceae</taxon>
        <taxon>Microbacterium</taxon>
    </lineage>
</organism>
<keyword evidence="3" id="KW-1185">Reference proteome</keyword>
<comment type="caution">
    <text evidence="2">The sequence shown here is derived from an EMBL/GenBank/DDBJ whole genome shotgun (WGS) entry which is preliminary data.</text>
</comment>
<dbReference type="Proteomes" id="UP000327039">
    <property type="component" value="Unassembled WGS sequence"/>
</dbReference>